<organism evidence="1 2">
    <name type="scientific">Pseudoxanthomonas japonensis</name>
    <dbReference type="NCBI Taxonomy" id="69284"/>
    <lineage>
        <taxon>Bacteria</taxon>
        <taxon>Pseudomonadati</taxon>
        <taxon>Pseudomonadota</taxon>
        <taxon>Gammaproteobacteria</taxon>
        <taxon>Lysobacterales</taxon>
        <taxon>Lysobacteraceae</taxon>
        <taxon>Pseudoxanthomonas</taxon>
    </lineage>
</organism>
<dbReference type="RefSeq" id="WP_162335872.1">
    <property type="nucleotide sequence ID" value="NZ_JBHSRQ010000007.1"/>
</dbReference>
<evidence type="ECO:0000313" key="2">
    <source>
        <dbReference type="Proteomes" id="UP000781710"/>
    </source>
</evidence>
<comment type="caution">
    <text evidence="1">The sequence shown here is derived from an EMBL/GenBank/DDBJ whole genome shotgun (WGS) entry which is preliminary data.</text>
</comment>
<reference evidence="1 2" key="1">
    <citation type="submission" date="2017-10" db="EMBL/GenBank/DDBJ databases">
        <title>Whole genome sequencing of members of genus Pseudoxanthomonas.</title>
        <authorList>
            <person name="Kumar S."/>
            <person name="Bansal K."/>
            <person name="Kaur A."/>
            <person name="Patil P."/>
            <person name="Sharma S."/>
            <person name="Patil P.B."/>
        </authorList>
    </citation>
    <scope>NUCLEOTIDE SEQUENCE [LARGE SCALE GENOMIC DNA]</scope>
    <source>
        <strain evidence="1 2">DSM 17109</strain>
    </source>
</reference>
<gene>
    <name evidence="1" type="ORF">CSC78_00090</name>
</gene>
<dbReference type="Proteomes" id="UP000781710">
    <property type="component" value="Unassembled WGS sequence"/>
</dbReference>
<name>A0ABQ6ZLN8_9GAMM</name>
<sequence length="276" mass="31002">MVKAKESKVKKEKAPNRYSEIISEVFRRHYKKGNQRFGFERKEFAEIATEKGIELPKNQGDTIYSFKYRASLPTSITDTAPEGYEWIIAGAGVAKYEFRLVKPLNISPREHQLVVKIPDATPEIIGAHALGDEQALLAKVRYNRLVDIFLGITASSLQNHLRTTVQGIGQIEIDELYVGIDRSGSQYVVPVQAKGGKDKHGRQQTEQDIACCRQKFPALRCRPVSAQFMTNNKIAMFELTEQDGDIRVVSEEHYELVPASSISAEDLAIYSGKKKA</sequence>
<proteinExistence type="predicted"/>
<keyword evidence="1" id="KW-0540">Nuclease</keyword>
<evidence type="ECO:0000313" key="1">
    <source>
        <dbReference type="EMBL" id="KAF1727262.1"/>
    </source>
</evidence>
<protein>
    <submittedName>
        <fullName evidence="1">Endonuclease</fullName>
    </submittedName>
</protein>
<accession>A0ABQ6ZLN8</accession>
<keyword evidence="2" id="KW-1185">Reference proteome</keyword>
<keyword evidence="1" id="KW-0255">Endonuclease</keyword>
<keyword evidence="1" id="KW-0378">Hydrolase</keyword>
<dbReference type="EMBL" id="PDWW01000001">
    <property type="protein sequence ID" value="KAF1727262.1"/>
    <property type="molecule type" value="Genomic_DNA"/>
</dbReference>
<dbReference type="GO" id="GO:0004519">
    <property type="term" value="F:endonuclease activity"/>
    <property type="evidence" value="ECO:0007669"/>
    <property type="project" value="UniProtKB-KW"/>
</dbReference>